<accession>A0A484LEE2</accession>
<evidence type="ECO:0000313" key="2">
    <source>
        <dbReference type="EMBL" id="VFQ74697.1"/>
    </source>
</evidence>
<protein>
    <submittedName>
        <fullName evidence="2">Uncharacterized protein</fullName>
    </submittedName>
</protein>
<feature type="region of interest" description="Disordered" evidence="1">
    <location>
        <begin position="1"/>
        <end position="27"/>
    </location>
</feature>
<dbReference type="EMBL" id="OOIL02001357">
    <property type="protein sequence ID" value="VFQ74697.1"/>
    <property type="molecule type" value="Genomic_DNA"/>
</dbReference>
<evidence type="ECO:0000313" key="3">
    <source>
        <dbReference type="Proteomes" id="UP000595140"/>
    </source>
</evidence>
<sequence>MGKDKSRAGTSGKSKSKSRAPTSSSEERLYYGDGSYLWWLDKSGQLSSVWRELQGFRIQTIGHHTQKLILI</sequence>
<organism evidence="2 3">
    <name type="scientific">Cuscuta campestris</name>
    <dbReference type="NCBI Taxonomy" id="132261"/>
    <lineage>
        <taxon>Eukaryota</taxon>
        <taxon>Viridiplantae</taxon>
        <taxon>Streptophyta</taxon>
        <taxon>Embryophyta</taxon>
        <taxon>Tracheophyta</taxon>
        <taxon>Spermatophyta</taxon>
        <taxon>Magnoliopsida</taxon>
        <taxon>eudicotyledons</taxon>
        <taxon>Gunneridae</taxon>
        <taxon>Pentapetalae</taxon>
        <taxon>asterids</taxon>
        <taxon>lamiids</taxon>
        <taxon>Solanales</taxon>
        <taxon>Convolvulaceae</taxon>
        <taxon>Cuscuteae</taxon>
        <taxon>Cuscuta</taxon>
        <taxon>Cuscuta subgen. Grammica</taxon>
        <taxon>Cuscuta sect. Cleistogrammica</taxon>
    </lineage>
</organism>
<reference evidence="2 3" key="1">
    <citation type="submission" date="2018-04" db="EMBL/GenBank/DDBJ databases">
        <authorList>
            <person name="Vogel A."/>
        </authorList>
    </citation>
    <scope>NUCLEOTIDE SEQUENCE [LARGE SCALE GENOMIC DNA]</scope>
</reference>
<dbReference type="Proteomes" id="UP000595140">
    <property type="component" value="Unassembled WGS sequence"/>
</dbReference>
<evidence type="ECO:0000256" key="1">
    <source>
        <dbReference type="SAM" id="MobiDB-lite"/>
    </source>
</evidence>
<dbReference type="AlphaFoldDB" id="A0A484LEE2"/>
<name>A0A484LEE2_9ASTE</name>
<proteinExistence type="predicted"/>
<keyword evidence="3" id="KW-1185">Reference proteome</keyword>
<gene>
    <name evidence="2" type="ORF">CCAM_LOCUS16473</name>
</gene>